<evidence type="ECO:0000256" key="2">
    <source>
        <dbReference type="PIRSR" id="PIRSR000102-1"/>
    </source>
</evidence>
<dbReference type="Gene3D" id="3.90.110.10">
    <property type="entry name" value="Lactate dehydrogenase/glycoside hydrolase, family 4, C-terminal"/>
    <property type="match status" value="1"/>
</dbReference>
<protein>
    <submittedName>
        <fullName evidence="7">L-lactate dehydrogenase 2</fullName>
        <ecNumber evidence="7">1.1.1.27</ecNumber>
    </submittedName>
</protein>
<dbReference type="GO" id="GO:0004459">
    <property type="term" value="F:L-lactate dehydrogenase (NAD+) activity"/>
    <property type="evidence" value="ECO:0007669"/>
    <property type="project" value="UniProtKB-EC"/>
</dbReference>
<dbReference type="Pfam" id="PF00056">
    <property type="entry name" value="Ldh_1_N"/>
    <property type="match status" value="1"/>
</dbReference>
<accession>A0A6N2ZEZ7</accession>
<evidence type="ECO:0000259" key="5">
    <source>
        <dbReference type="Pfam" id="PF00056"/>
    </source>
</evidence>
<dbReference type="AlphaFoldDB" id="A0A6N2ZEZ7"/>
<evidence type="ECO:0000313" key="7">
    <source>
        <dbReference type="EMBL" id="VYT77771.1"/>
    </source>
</evidence>
<feature type="binding site" evidence="3">
    <location>
        <begin position="122"/>
        <end position="124"/>
    </location>
    <ligand>
        <name>NAD(+)</name>
        <dbReference type="ChEBI" id="CHEBI:57540"/>
    </ligand>
</feature>
<dbReference type="SUPFAM" id="SSF56327">
    <property type="entry name" value="LDH C-terminal domain-like"/>
    <property type="match status" value="1"/>
</dbReference>
<dbReference type="InterPro" id="IPR001557">
    <property type="entry name" value="L-lactate/malate_DH"/>
</dbReference>
<dbReference type="PIRSF" id="PIRSF000102">
    <property type="entry name" value="Lac_mal_DH"/>
    <property type="match status" value="1"/>
</dbReference>
<feature type="active site" description="Proton acceptor" evidence="2">
    <location>
        <position position="179"/>
    </location>
</feature>
<proteinExistence type="inferred from homology"/>
<sequence length="325" mass="35414">MYQTRKIGVVGQGHVGAHVANSLLMQGIADELYLCDINEAKVTSEVQDLRDSLSFVPYNTKIVNCYDHYEELACCDVIVNAAGKVALAAGNRDGELFFTTDAARTFAKRIVDAGFDGIFVSISNPCDVVCTELWHLTGYDPKKIIGSGCGLDSARLRTEISKKVGVSPKSIDAYMIGEHGFSQLAAFKAATIAGKSLNELQAENPDKYAFDHMEVEELARKGGYVTYQGKQCTEYAVANSAARVCAAVLHNEHAVLSASTLMTGQYSEEGIFTSLPCAIGAEGVEEVYTLDLSEHELEGFHKSCQHIRDNIAQLDWWDAEAYDAK</sequence>
<reference evidence="7" key="1">
    <citation type="submission" date="2019-11" db="EMBL/GenBank/DDBJ databases">
        <authorList>
            <person name="Feng L."/>
        </authorList>
    </citation>
    <scope>NUCLEOTIDE SEQUENCE</scope>
    <source>
        <strain evidence="7">CaerofaciensLFYP39</strain>
    </source>
</reference>
<dbReference type="InterPro" id="IPR036291">
    <property type="entry name" value="NAD(P)-bd_dom_sf"/>
</dbReference>
<dbReference type="PANTHER" id="PTHR43128:SF31">
    <property type="entry name" value="L-LACTATE DEHYDROGENASE"/>
    <property type="match status" value="1"/>
</dbReference>
<dbReference type="CDD" id="cd05291">
    <property type="entry name" value="HicDH_like"/>
    <property type="match status" value="1"/>
</dbReference>
<feature type="domain" description="Lactate/malate dehydrogenase C-terminal" evidence="6">
    <location>
        <begin position="151"/>
        <end position="313"/>
    </location>
</feature>
<dbReference type="GO" id="GO:0006089">
    <property type="term" value="P:lactate metabolic process"/>
    <property type="evidence" value="ECO:0007669"/>
    <property type="project" value="TreeGrafter"/>
</dbReference>
<keyword evidence="3" id="KW-0520">NAD</keyword>
<dbReference type="Gene3D" id="3.40.50.720">
    <property type="entry name" value="NAD(P)-binding Rossmann-like Domain"/>
    <property type="match status" value="1"/>
</dbReference>
<feature type="domain" description="Lactate/malate dehydrogenase N-terminal" evidence="5">
    <location>
        <begin position="6"/>
        <end position="146"/>
    </location>
</feature>
<dbReference type="PRINTS" id="PR00086">
    <property type="entry name" value="LLDHDRGNASE"/>
</dbReference>
<gene>
    <name evidence="7" type="primary">ldhB</name>
    <name evidence="7" type="ORF">CALFYP39_00567</name>
</gene>
<dbReference type="PANTHER" id="PTHR43128">
    <property type="entry name" value="L-2-HYDROXYCARBOXYLATE DEHYDROGENASE (NAD(P)(+))"/>
    <property type="match status" value="1"/>
</dbReference>
<name>A0A6N2ZEZ7_9ACTN</name>
<evidence type="ECO:0000256" key="3">
    <source>
        <dbReference type="PIRSR" id="PIRSR000102-3"/>
    </source>
</evidence>
<dbReference type="SUPFAM" id="SSF51735">
    <property type="entry name" value="NAD(P)-binding Rossmann-fold domains"/>
    <property type="match status" value="1"/>
</dbReference>
<dbReference type="InterPro" id="IPR022383">
    <property type="entry name" value="Lactate/malate_DH_C"/>
</dbReference>
<dbReference type="Pfam" id="PF02866">
    <property type="entry name" value="Ldh_1_C"/>
    <property type="match status" value="1"/>
</dbReference>
<evidence type="ECO:0000259" key="6">
    <source>
        <dbReference type="Pfam" id="PF02866"/>
    </source>
</evidence>
<organism evidence="7">
    <name type="scientific">Collinsella aerofaciens</name>
    <dbReference type="NCBI Taxonomy" id="74426"/>
    <lineage>
        <taxon>Bacteria</taxon>
        <taxon>Bacillati</taxon>
        <taxon>Actinomycetota</taxon>
        <taxon>Coriobacteriia</taxon>
        <taxon>Coriobacteriales</taxon>
        <taxon>Coriobacteriaceae</taxon>
        <taxon>Collinsella</taxon>
    </lineage>
</organism>
<dbReference type="EC" id="1.1.1.27" evidence="7"/>
<feature type="binding site" evidence="3">
    <location>
        <position position="36"/>
    </location>
    <ligand>
        <name>NAD(+)</name>
        <dbReference type="ChEBI" id="CHEBI:57540"/>
    </ligand>
</feature>
<dbReference type="InterPro" id="IPR015955">
    <property type="entry name" value="Lactate_DH/Glyco_Ohase_4_C"/>
</dbReference>
<feature type="binding site" evidence="3">
    <location>
        <begin position="11"/>
        <end position="16"/>
    </location>
    <ligand>
        <name>NAD(+)</name>
        <dbReference type="ChEBI" id="CHEBI:57540"/>
    </ligand>
</feature>
<comment type="similarity">
    <text evidence="1">Belongs to the LDH/MDH superfamily. LDH family.</text>
</comment>
<dbReference type="RefSeq" id="WP_156597741.1">
    <property type="nucleotide sequence ID" value="NZ_CACRTW010000005.1"/>
</dbReference>
<evidence type="ECO:0000256" key="4">
    <source>
        <dbReference type="RuleBase" id="RU003369"/>
    </source>
</evidence>
<keyword evidence="4 7" id="KW-0560">Oxidoreductase</keyword>
<dbReference type="EMBL" id="CACRTW010000005">
    <property type="protein sequence ID" value="VYT77771.1"/>
    <property type="molecule type" value="Genomic_DNA"/>
</dbReference>
<evidence type="ECO:0000256" key="1">
    <source>
        <dbReference type="ARBA" id="ARBA00006054"/>
    </source>
</evidence>
<dbReference type="InterPro" id="IPR001236">
    <property type="entry name" value="Lactate/malate_DH_N"/>
</dbReference>